<dbReference type="EMBL" id="JAUSRB010000004">
    <property type="protein sequence ID" value="MDP9870381.1"/>
    <property type="molecule type" value="Genomic_DNA"/>
</dbReference>
<name>A0ABT9RNH0_9ACTN</name>
<organism evidence="1 2">
    <name type="scientific">Streptosporangium brasiliense</name>
    <dbReference type="NCBI Taxonomy" id="47480"/>
    <lineage>
        <taxon>Bacteria</taxon>
        <taxon>Bacillati</taxon>
        <taxon>Actinomycetota</taxon>
        <taxon>Actinomycetes</taxon>
        <taxon>Streptosporangiales</taxon>
        <taxon>Streptosporangiaceae</taxon>
        <taxon>Streptosporangium</taxon>
    </lineage>
</organism>
<evidence type="ECO:0000313" key="2">
    <source>
        <dbReference type="Proteomes" id="UP001230426"/>
    </source>
</evidence>
<proteinExistence type="predicted"/>
<protein>
    <submittedName>
        <fullName evidence="1">Uncharacterized protein</fullName>
    </submittedName>
</protein>
<dbReference type="InterPro" id="IPR046480">
    <property type="entry name" value="DUF6573"/>
</dbReference>
<dbReference type="Pfam" id="PF20213">
    <property type="entry name" value="DUF6573"/>
    <property type="match status" value="1"/>
</dbReference>
<accession>A0ABT9RNH0</accession>
<sequence length="142" mass="15708">MSMTKDEMNELFGDDIDVITRADLIADELLREVPADLLENAGIVIPLAMTAAVWADCVEWTDADNNRKGTVQDQAGRLWDVVWMTRLAINAVRRRGGKAPVELYRVPRGGRGRMARRVSLVVHLGPGDKGEPVLTLMQPGED</sequence>
<comment type="caution">
    <text evidence="1">The sequence shown here is derived from an EMBL/GenBank/DDBJ whole genome shotgun (WGS) entry which is preliminary data.</text>
</comment>
<reference evidence="1 2" key="1">
    <citation type="submission" date="2023-07" db="EMBL/GenBank/DDBJ databases">
        <title>Sequencing the genomes of 1000 actinobacteria strains.</title>
        <authorList>
            <person name="Klenk H.-P."/>
        </authorList>
    </citation>
    <scope>NUCLEOTIDE SEQUENCE [LARGE SCALE GENOMIC DNA]</scope>
    <source>
        <strain evidence="1 2">DSM 44109</strain>
    </source>
</reference>
<keyword evidence="2" id="KW-1185">Reference proteome</keyword>
<gene>
    <name evidence="1" type="ORF">J2S55_009719</name>
</gene>
<dbReference type="RefSeq" id="WP_306876270.1">
    <property type="nucleotide sequence ID" value="NZ_JAUSRB010000004.1"/>
</dbReference>
<dbReference type="Proteomes" id="UP001230426">
    <property type="component" value="Unassembled WGS sequence"/>
</dbReference>
<evidence type="ECO:0000313" key="1">
    <source>
        <dbReference type="EMBL" id="MDP9870381.1"/>
    </source>
</evidence>